<dbReference type="InterPro" id="IPR053876">
    <property type="entry name" value="Phage_int_M"/>
</dbReference>
<accession>A0A2D1QZ21</accession>
<keyword evidence="2" id="KW-0229">DNA integration</keyword>
<dbReference type="PANTHER" id="PTHR30629:SF2">
    <property type="entry name" value="PROPHAGE INTEGRASE INTS-RELATED"/>
    <property type="match status" value="1"/>
</dbReference>
<evidence type="ECO:0000256" key="5">
    <source>
        <dbReference type="PROSITE-ProRule" id="PRU01248"/>
    </source>
</evidence>
<dbReference type="AlphaFoldDB" id="A0A2D1QZ21"/>
<evidence type="ECO:0000259" key="6">
    <source>
        <dbReference type="PROSITE" id="PS51898"/>
    </source>
</evidence>
<dbReference type="PANTHER" id="PTHR30629">
    <property type="entry name" value="PROPHAGE INTEGRASE"/>
    <property type="match status" value="1"/>
</dbReference>
<dbReference type="SUPFAM" id="SSF56349">
    <property type="entry name" value="DNA breaking-rejoining enzymes"/>
    <property type="match status" value="1"/>
</dbReference>
<dbReference type="CDD" id="cd00801">
    <property type="entry name" value="INT_P4_C"/>
    <property type="match status" value="1"/>
</dbReference>
<dbReference type="InterPro" id="IPR050808">
    <property type="entry name" value="Phage_Integrase"/>
</dbReference>
<dbReference type="PROSITE" id="PS51898">
    <property type="entry name" value="TYR_RECOMBINASE"/>
    <property type="match status" value="1"/>
</dbReference>
<dbReference type="InterPro" id="IPR038488">
    <property type="entry name" value="Integrase_DNA-bd_sf"/>
</dbReference>
<evidence type="ECO:0000259" key="7">
    <source>
        <dbReference type="PROSITE" id="PS51900"/>
    </source>
</evidence>
<evidence type="ECO:0000256" key="4">
    <source>
        <dbReference type="ARBA" id="ARBA00023172"/>
    </source>
</evidence>
<keyword evidence="3 5" id="KW-0238">DNA-binding</keyword>
<dbReference type="GO" id="GO:0015074">
    <property type="term" value="P:DNA integration"/>
    <property type="evidence" value="ECO:0007669"/>
    <property type="project" value="UniProtKB-KW"/>
</dbReference>
<reference evidence="8 9" key="1">
    <citation type="submission" date="2017-04" db="EMBL/GenBank/DDBJ databases">
        <title>Characterization, genome and methylation analysis of a phthalic acid esters degrading strain Sphingobium yanoikuyae SHJ.</title>
        <authorList>
            <person name="Feng L."/>
        </authorList>
    </citation>
    <scope>NUCLEOTIDE SEQUENCE [LARGE SCALE GENOMIC DNA]</scope>
    <source>
        <strain evidence="8 9">SHJ</strain>
    </source>
</reference>
<dbReference type="Gene3D" id="3.30.160.390">
    <property type="entry name" value="Integrase, DNA-binding domain"/>
    <property type="match status" value="1"/>
</dbReference>
<evidence type="ECO:0000256" key="1">
    <source>
        <dbReference type="ARBA" id="ARBA00008857"/>
    </source>
</evidence>
<evidence type="ECO:0000256" key="2">
    <source>
        <dbReference type="ARBA" id="ARBA00022908"/>
    </source>
</evidence>
<protein>
    <submittedName>
        <fullName evidence="8">Integrase</fullName>
    </submittedName>
</protein>
<dbReference type="Pfam" id="PF00589">
    <property type="entry name" value="Phage_integrase"/>
    <property type="match status" value="1"/>
</dbReference>
<dbReference type="Proteomes" id="UP000037029">
    <property type="component" value="Chromosome"/>
</dbReference>
<dbReference type="Pfam" id="PF13356">
    <property type="entry name" value="Arm-DNA-bind_3"/>
    <property type="match status" value="1"/>
</dbReference>
<organism evidence="8 9">
    <name type="scientific">Sphingobium yanoikuyae</name>
    <name type="common">Sphingomonas yanoikuyae</name>
    <dbReference type="NCBI Taxonomy" id="13690"/>
    <lineage>
        <taxon>Bacteria</taxon>
        <taxon>Pseudomonadati</taxon>
        <taxon>Pseudomonadota</taxon>
        <taxon>Alphaproteobacteria</taxon>
        <taxon>Sphingomonadales</taxon>
        <taxon>Sphingomonadaceae</taxon>
        <taxon>Sphingobium</taxon>
    </lineage>
</organism>
<dbReference type="Gene3D" id="1.10.150.130">
    <property type="match status" value="1"/>
</dbReference>
<dbReference type="Pfam" id="PF22022">
    <property type="entry name" value="Phage_int_M"/>
    <property type="match status" value="1"/>
</dbReference>
<dbReference type="InterPro" id="IPR010998">
    <property type="entry name" value="Integrase_recombinase_N"/>
</dbReference>
<evidence type="ECO:0000313" key="9">
    <source>
        <dbReference type="Proteomes" id="UP000037029"/>
    </source>
</evidence>
<evidence type="ECO:0000313" key="8">
    <source>
        <dbReference type="EMBL" id="ATP17809.1"/>
    </source>
</evidence>
<evidence type="ECO:0000256" key="3">
    <source>
        <dbReference type="ARBA" id="ARBA00023125"/>
    </source>
</evidence>
<dbReference type="InterPro" id="IPR044068">
    <property type="entry name" value="CB"/>
</dbReference>
<comment type="similarity">
    <text evidence="1">Belongs to the 'phage' integrase family.</text>
</comment>
<dbReference type="PROSITE" id="PS51900">
    <property type="entry name" value="CB"/>
    <property type="match status" value="1"/>
</dbReference>
<dbReference type="EMBL" id="CP020925">
    <property type="protein sequence ID" value="ATP17809.1"/>
    <property type="molecule type" value="Genomic_DNA"/>
</dbReference>
<dbReference type="GO" id="GO:0006310">
    <property type="term" value="P:DNA recombination"/>
    <property type="evidence" value="ECO:0007669"/>
    <property type="project" value="UniProtKB-KW"/>
</dbReference>
<dbReference type="InterPro" id="IPR013762">
    <property type="entry name" value="Integrase-like_cat_sf"/>
</dbReference>
<dbReference type="InterPro" id="IPR002104">
    <property type="entry name" value="Integrase_catalytic"/>
</dbReference>
<sequence length="424" mass="47723">MPRRRFAFGGVLEGNAFAQQEIPPMPLKELEVRYASRRSKDYKLGDGGGLYLLVRPTGSRLWRMKYRFDGKEKLLSFGRYPEVTLAEARLRRAEAKLALARGEDPGPKSPSPVTSFEAAARAWHGNRASGLEPGHAERILSRLERDVFPSLGQRDLKDITAGDVLTMLRAVEARGALDVSRRLRQHVSQVYLFAIPQGWATHDPAAGLATLLRPKPRVRHMARVGAGELPALVRAIDAYDGDENPRRRAVTRDALLFTLLTWARTNETRYATWDEFEGLDGPDPIWRVPAERMKMGREHIVPLSRQVVALLESVRVYSRGPYVFAGDKPALPISQNTMIYGCYRMGYRGRQTVHGFRGLASTWANEAECYRPDWIEVALAHADRDDVRGAYNSALYLTPRRRMLQAWADHVLGMIVAPQEALVA</sequence>
<feature type="domain" description="Tyr recombinase" evidence="6">
    <location>
        <begin position="219"/>
        <end position="404"/>
    </location>
</feature>
<keyword evidence="4" id="KW-0233">DNA recombination</keyword>
<name>A0A2D1QZ21_SPHYA</name>
<proteinExistence type="inferred from homology"/>
<gene>
    <name evidence="8" type="ORF">BV87_05045</name>
</gene>
<dbReference type="InterPro" id="IPR025166">
    <property type="entry name" value="Integrase_DNA_bind_dom"/>
</dbReference>
<dbReference type="InterPro" id="IPR011010">
    <property type="entry name" value="DNA_brk_join_enz"/>
</dbReference>
<feature type="domain" description="Core-binding (CB)" evidence="7">
    <location>
        <begin position="114"/>
        <end position="195"/>
    </location>
</feature>
<dbReference type="Gene3D" id="1.10.443.10">
    <property type="entry name" value="Intergrase catalytic core"/>
    <property type="match status" value="1"/>
</dbReference>
<dbReference type="GO" id="GO:0003677">
    <property type="term" value="F:DNA binding"/>
    <property type="evidence" value="ECO:0007669"/>
    <property type="project" value="UniProtKB-UniRule"/>
</dbReference>